<dbReference type="AlphaFoldDB" id="A0A7X6MF54"/>
<dbReference type="Pfam" id="PF01839">
    <property type="entry name" value="FG-GAP"/>
    <property type="match status" value="1"/>
</dbReference>
<reference evidence="2 3" key="1">
    <citation type="submission" date="2020-04" db="EMBL/GenBank/DDBJ databases">
        <title>MicrobeNet Type strains.</title>
        <authorList>
            <person name="Nicholson A.C."/>
        </authorList>
    </citation>
    <scope>NUCLEOTIDE SEQUENCE [LARGE SCALE GENOMIC DNA]</scope>
    <source>
        <strain evidence="2 3">ATCC 23612</strain>
    </source>
</reference>
<accession>A0A7X6MF54</accession>
<keyword evidence="3" id="KW-1185">Reference proteome</keyword>
<dbReference type="RefSeq" id="WP_168444108.1">
    <property type="nucleotide sequence ID" value="NZ_JAAXPG010000023.1"/>
</dbReference>
<dbReference type="Gene3D" id="2.130.10.130">
    <property type="entry name" value="Integrin alpha, N-terminal"/>
    <property type="match status" value="1"/>
</dbReference>
<keyword evidence="1" id="KW-0732">Signal</keyword>
<evidence type="ECO:0000256" key="1">
    <source>
        <dbReference type="ARBA" id="ARBA00022729"/>
    </source>
</evidence>
<dbReference type="EMBL" id="JAAXPG010000023">
    <property type="protein sequence ID" value="NKZ00399.1"/>
    <property type="molecule type" value="Genomic_DNA"/>
</dbReference>
<dbReference type="SUPFAM" id="SSF69318">
    <property type="entry name" value="Integrin alpha N-terminal domain"/>
    <property type="match status" value="1"/>
</dbReference>
<organism evidence="2 3">
    <name type="scientific">Nocardiopsis alborubida</name>
    <dbReference type="NCBI Taxonomy" id="146802"/>
    <lineage>
        <taxon>Bacteria</taxon>
        <taxon>Bacillati</taxon>
        <taxon>Actinomycetota</taxon>
        <taxon>Actinomycetes</taxon>
        <taxon>Streptosporangiales</taxon>
        <taxon>Nocardiopsidaceae</taxon>
        <taxon>Nocardiopsis</taxon>
    </lineage>
</organism>
<dbReference type="PROSITE" id="PS51257">
    <property type="entry name" value="PROKAR_LIPOPROTEIN"/>
    <property type="match status" value="1"/>
</dbReference>
<evidence type="ECO:0000313" key="2">
    <source>
        <dbReference type="EMBL" id="NKZ00399.1"/>
    </source>
</evidence>
<proteinExistence type="predicted"/>
<evidence type="ECO:0000313" key="3">
    <source>
        <dbReference type="Proteomes" id="UP000553209"/>
    </source>
</evidence>
<name>A0A7X6MF54_9ACTN</name>
<dbReference type="InterPro" id="IPR028994">
    <property type="entry name" value="Integrin_alpha_N"/>
</dbReference>
<protein>
    <submittedName>
        <fullName evidence="2">VCBS repeat-containing protein</fullName>
    </submittedName>
</protein>
<comment type="caution">
    <text evidence="2">The sequence shown here is derived from an EMBL/GenBank/DDBJ whole genome shotgun (WGS) entry which is preliminary data.</text>
</comment>
<sequence length="230" mass="24001">MGAAGRYRGPGAAVGLGLVLSGCASGAPVGAPGPEPCFDPPGRLIAHVNDDEYPDAVTGTGGTGDELRIAFGEESGFGEPRTPRDLVGFMDRDEDHVRAAVADFDGDGWLDLVITASEGVGGDDPVPSAVNELRTGPISKWGGGQETHGFPEEQVTALRVVDYDGNDRPDLAFYQYDGDGYYVVRGHQGGRGEGLSPQVEHYDVGVADSEPEGRLPPPLDLDGFYPACGV</sequence>
<dbReference type="InterPro" id="IPR013517">
    <property type="entry name" value="FG-GAP"/>
</dbReference>
<gene>
    <name evidence="2" type="ORF">HGB44_22390</name>
</gene>
<dbReference type="Proteomes" id="UP000553209">
    <property type="component" value="Unassembled WGS sequence"/>
</dbReference>